<protein>
    <recommendedName>
        <fullName evidence="1">F-box domain-containing protein</fullName>
    </recommendedName>
</protein>
<dbReference type="InterPro" id="IPR032675">
    <property type="entry name" value="LRR_dom_sf"/>
</dbReference>
<dbReference type="Pfam" id="PF12937">
    <property type="entry name" value="F-box-like"/>
    <property type="match status" value="1"/>
</dbReference>
<evidence type="ECO:0000259" key="1">
    <source>
        <dbReference type="Pfam" id="PF12937"/>
    </source>
</evidence>
<feature type="domain" description="F-box" evidence="1">
    <location>
        <begin position="5"/>
        <end position="59"/>
    </location>
</feature>
<gene>
    <name evidence="2" type="ORF">DFH08DRAFT_827881</name>
</gene>
<dbReference type="SUPFAM" id="SSF81383">
    <property type="entry name" value="F-box domain"/>
    <property type="match status" value="1"/>
</dbReference>
<name>A0AAD7E7F4_9AGAR</name>
<dbReference type="Gene3D" id="1.20.1280.50">
    <property type="match status" value="1"/>
</dbReference>
<organism evidence="2 3">
    <name type="scientific">Mycena albidolilacea</name>
    <dbReference type="NCBI Taxonomy" id="1033008"/>
    <lineage>
        <taxon>Eukaryota</taxon>
        <taxon>Fungi</taxon>
        <taxon>Dikarya</taxon>
        <taxon>Basidiomycota</taxon>
        <taxon>Agaricomycotina</taxon>
        <taxon>Agaricomycetes</taxon>
        <taxon>Agaricomycetidae</taxon>
        <taxon>Agaricales</taxon>
        <taxon>Marasmiineae</taxon>
        <taxon>Mycenaceae</taxon>
        <taxon>Mycena</taxon>
    </lineage>
</organism>
<keyword evidence="3" id="KW-1185">Reference proteome</keyword>
<dbReference type="Gene3D" id="3.80.10.10">
    <property type="entry name" value="Ribonuclease Inhibitor"/>
    <property type="match status" value="1"/>
</dbReference>
<proteinExistence type="predicted"/>
<dbReference type="EMBL" id="JARIHO010000145">
    <property type="protein sequence ID" value="KAJ7301035.1"/>
    <property type="molecule type" value="Genomic_DNA"/>
</dbReference>
<dbReference type="InterPro" id="IPR036047">
    <property type="entry name" value="F-box-like_dom_sf"/>
</dbReference>
<dbReference type="SUPFAM" id="SSF52047">
    <property type="entry name" value="RNI-like"/>
    <property type="match status" value="1"/>
</dbReference>
<dbReference type="Proteomes" id="UP001218218">
    <property type="component" value="Unassembled WGS sequence"/>
</dbReference>
<reference evidence="2" key="1">
    <citation type="submission" date="2023-03" db="EMBL/GenBank/DDBJ databases">
        <title>Massive genome expansion in bonnet fungi (Mycena s.s.) driven by repeated elements and novel gene families across ecological guilds.</title>
        <authorList>
            <consortium name="Lawrence Berkeley National Laboratory"/>
            <person name="Harder C.B."/>
            <person name="Miyauchi S."/>
            <person name="Viragh M."/>
            <person name="Kuo A."/>
            <person name="Thoen E."/>
            <person name="Andreopoulos B."/>
            <person name="Lu D."/>
            <person name="Skrede I."/>
            <person name="Drula E."/>
            <person name="Henrissat B."/>
            <person name="Morin E."/>
            <person name="Kohler A."/>
            <person name="Barry K."/>
            <person name="LaButti K."/>
            <person name="Morin E."/>
            <person name="Salamov A."/>
            <person name="Lipzen A."/>
            <person name="Mereny Z."/>
            <person name="Hegedus B."/>
            <person name="Baldrian P."/>
            <person name="Stursova M."/>
            <person name="Weitz H."/>
            <person name="Taylor A."/>
            <person name="Grigoriev I.V."/>
            <person name="Nagy L.G."/>
            <person name="Martin F."/>
            <person name="Kauserud H."/>
        </authorList>
    </citation>
    <scope>NUCLEOTIDE SEQUENCE</scope>
    <source>
        <strain evidence="2">CBHHK002</strain>
    </source>
</reference>
<comment type="caution">
    <text evidence="2">The sequence shown here is derived from an EMBL/GenBank/DDBJ whole genome shotgun (WGS) entry which is preliminary data.</text>
</comment>
<dbReference type="AlphaFoldDB" id="A0AAD7E7F4"/>
<sequence>MSNYISTLPTELISEIFIIVIYRSHNCVRFTEPLRLSGVCKTWQAVAFDTPQLWTNLSFAVSDSITVDDIEFYTVWLNRARSRHLNLVVITYKIIPPPYFFDFFHNIRNRIASLTFDSTILMSIFYDILPHLSTVRFEMNNPGEFVTAKQMLAVLSSSPNLTSLDIDMVADYDRQQPILDLPWTYCGITNISLTSERTDMSRLLAYLTVPTLKELNITLGHNQIARLADFLQRSSSSLENLCIEAESDDEYWVETDIELLLQVVPVLATLKLYGNDTLIASTISVLTNIRIIPHVQYLEIELFTVVPDDNWFLNLYNAISTRSDFLKSLRLDSNSEEQSQWSDTIESAFSKLESEGMKIIYNL</sequence>
<dbReference type="InterPro" id="IPR001810">
    <property type="entry name" value="F-box_dom"/>
</dbReference>
<evidence type="ECO:0000313" key="2">
    <source>
        <dbReference type="EMBL" id="KAJ7301035.1"/>
    </source>
</evidence>
<accession>A0AAD7E7F4</accession>
<evidence type="ECO:0000313" key="3">
    <source>
        <dbReference type="Proteomes" id="UP001218218"/>
    </source>
</evidence>